<evidence type="ECO:0000256" key="6">
    <source>
        <dbReference type="ARBA" id="ARBA00023136"/>
    </source>
</evidence>
<dbReference type="AlphaFoldDB" id="D2QB97"/>
<organism evidence="10 11">
    <name type="scientific">Spirosoma linguale (strain ATCC 33905 / DSM 74 / LMG 10896 / Claus 1)</name>
    <dbReference type="NCBI Taxonomy" id="504472"/>
    <lineage>
        <taxon>Bacteria</taxon>
        <taxon>Pseudomonadati</taxon>
        <taxon>Bacteroidota</taxon>
        <taxon>Cytophagia</taxon>
        <taxon>Cytophagales</taxon>
        <taxon>Cytophagaceae</taxon>
        <taxon>Spirosoma</taxon>
    </lineage>
</organism>
<gene>
    <name evidence="10" type="ordered locus">Slin_0005</name>
</gene>
<feature type="region of interest" description="Disordered" evidence="8">
    <location>
        <begin position="116"/>
        <end position="139"/>
    </location>
</feature>
<proteinExistence type="predicted"/>
<dbReference type="PROSITE" id="PS50835">
    <property type="entry name" value="IG_LIKE"/>
    <property type="match status" value="1"/>
</dbReference>
<keyword evidence="4" id="KW-0964">Secreted</keyword>
<dbReference type="RefSeq" id="WP_012924631.1">
    <property type="nucleotide sequence ID" value="NC_013730.1"/>
</dbReference>
<dbReference type="Proteomes" id="UP000002028">
    <property type="component" value="Chromosome"/>
</dbReference>
<dbReference type="SUPFAM" id="SSF48726">
    <property type="entry name" value="Immunoglobulin"/>
    <property type="match status" value="1"/>
</dbReference>
<name>D2QB97_SPILD</name>
<dbReference type="NCBIfam" id="NF041518">
    <property type="entry name" value="choice_anch_Q"/>
    <property type="match status" value="1"/>
</dbReference>
<evidence type="ECO:0000256" key="3">
    <source>
        <dbReference type="ARBA" id="ARBA00004613"/>
    </source>
</evidence>
<keyword evidence="7" id="KW-0998">Cell outer membrane</keyword>
<keyword evidence="5" id="KW-0732">Signal</keyword>
<dbReference type="InterPro" id="IPR013783">
    <property type="entry name" value="Ig-like_fold"/>
</dbReference>
<dbReference type="InterPro" id="IPR011050">
    <property type="entry name" value="Pectin_lyase_fold/virulence"/>
</dbReference>
<dbReference type="eggNOG" id="COG3291">
    <property type="taxonomic scope" value="Bacteria"/>
</dbReference>
<keyword evidence="6" id="KW-0472">Membrane</keyword>
<dbReference type="InterPro" id="IPR035986">
    <property type="entry name" value="PKD_dom_sf"/>
</dbReference>
<feature type="domain" description="Ig-like" evidence="9">
    <location>
        <begin position="482"/>
        <end position="556"/>
    </location>
</feature>
<dbReference type="SUPFAM" id="SSF51126">
    <property type="entry name" value="Pectin lyase-like"/>
    <property type="match status" value="1"/>
</dbReference>
<evidence type="ECO:0000313" key="11">
    <source>
        <dbReference type="Proteomes" id="UP000002028"/>
    </source>
</evidence>
<dbReference type="SUPFAM" id="SSF49299">
    <property type="entry name" value="PKD domain"/>
    <property type="match status" value="1"/>
</dbReference>
<dbReference type="InterPro" id="IPR003599">
    <property type="entry name" value="Ig_sub"/>
</dbReference>
<dbReference type="GO" id="GO:0005576">
    <property type="term" value="C:extracellular region"/>
    <property type="evidence" value="ECO:0007669"/>
    <property type="project" value="UniProtKB-SubCell"/>
</dbReference>
<evidence type="ECO:0000256" key="2">
    <source>
        <dbReference type="ARBA" id="ARBA00004442"/>
    </source>
</evidence>
<evidence type="ECO:0000256" key="4">
    <source>
        <dbReference type="ARBA" id="ARBA00022525"/>
    </source>
</evidence>
<comment type="subcellular location">
    <subcellularLocation>
        <location evidence="1">Cell envelope</location>
    </subcellularLocation>
    <subcellularLocation>
        <location evidence="2">Cell outer membrane</location>
    </subcellularLocation>
    <subcellularLocation>
        <location evidence="3">Secreted</location>
    </subcellularLocation>
</comment>
<evidence type="ECO:0000259" key="9">
    <source>
        <dbReference type="PROSITE" id="PS50835"/>
    </source>
</evidence>
<dbReference type="InterPro" id="IPR007110">
    <property type="entry name" value="Ig-like_dom"/>
</dbReference>
<dbReference type="eggNOG" id="COG5434">
    <property type="taxonomic scope" value="Bacteria"/>
</dbReference>
<dbReference type="STRING" id="504472.Slin_0005"/>
<dbReference type="KEGG" id="sli:Slin_0005"/>
<dbReference type="EMBL" id="CP001769">
    <property type="protein sequence ID" value="ADB36079.1"/>
    <property type="molecule type" value="Genomic_DNA"/>
</dbReference>
<sequence length="775" mass="78868">MVKTSTLLNKALLCRLLATCLWLLTPVYLWGQTVYVTPAGAGQQTGADWANALPGSALQAQLASASAGTVFRLAGGLYKPTMTSDRSISFSIPSGVQVYGGYVGSGSTPDQRVDFATSDQPSSTTLSGDIDNDNQLDADNTNNVVRFSKVNEQTRLDGVVVAGGYANQPLANPELFNSFIGGGGIYNDAYRGTSSPTLENCSLSGNYSSGKGGGLFNDNRSGSANLKLLNTDFINNSAALGGAIYQYVSSPSGDFIPFFTNCRFVGNSAGSGGAVYTDVTIEFSGSPTLTSTYINCSFVGNTATSRGGAMYNDARGTTSLQTLSTLINCTLSDNTAPVGGAFLNTATPLFTRFVLVVSQVNLTNCILWNNGGTNAVVNETYSPPSGVTSGGQGRTVSTTSVLEAGVVLTSGSANQFITVSPFVSEGSLQLSPCSPAVNTGLNSAYTSANGPATDLAGNPRLFPAGGTIDAGAYELQQTSATPIAITQQPVSQSSVQAGATVVVTVGLSGPATSYAWYKDGVLVTGQESATLTLTNVQPIQSGSYQLVAVTPCNSVTSSGFSLVVTPMVSNPLVSSLTATILSLCAGSQTQLTAQASGGTATYTYSWYFTGDAILSNAVNNTIQLRANTAQVLSVSVVVTDATGATSSASLAITINSLPNASFTGLPASLCQEAAPVNLTASTPGGSFAGVGVEGSTFYPGRIQAGGPYTITYSVTSQGCSSTSTQSISVLSAPAAPSLVTLNGQLYAGNQSRAEVPQYSGTVTLVSSGCSGGTIS</sequence>
<dbReference type="InterPro" id="IPR036179">
    <property type="entry name" value="Ig-like_dom_sf"/>
</dbReference>
<accession>D2QB97</accession>
<evidence type="ECO:0000313" key="10">
    <source>
        <dbReference type="EMBL" id="ADB36079.1"/>
    </source>
</evidence>
<reference evidence="10 11" key="1">
    <citation type="journal article" date="2010" name="Stand. Genomic Sci.">
        <title>Complete genome sequence of Spirosoma linguale type strain (1).</title>
        <authorList>
            <person name="Lail K."/>
            <person name="Sikorski J."/>
            <person name="Saunders E."/>
            <person name="Lapidus A."/>
            <person name="Glavina Del Rio T."/>
            <person name="Copeland A."/>
            <person name="Tice H."/>
            <person name="Cheng J.-F."/>
            <person name="Lucas S."/>
            <person name="Nolan M."/>
            <person name="Bruce D."/>
            <person name="Goodwin L."/>
            <person name="Pitluck S."/>
            <person name="Ivanova N."/>
            <person name="Mavromatis K."/>
            <person name="Ovchinnikova G."/>
            <person name="Pati A."/>
            <person name="Chen A."/>
            <person name="Palaniappan K."/>
            <person name="Land M."/>
            <person name="Hauser L."/>
            <person name="Chang Y.-J."/>
            <person name="Jeffries C.D."/>
            <person name="Chain P."/>
            <person name="Brettin T."/>
            <person name="Detter J.C."/>
            <person name="Schuetze A."/>
            <person name="Rohde M."/>
            <person name="Tindall B.J."/>
            <person name="Goeker M."/>
            <person name="Bristow J."/>
            <person name="Eisen J.A."/>
            <person name="Markowitz V."/>
            <person name="Hugenholtz P."/>
            <person name="Kyrpides N.C."/>
            <person name="Klenk H.-P."/>
            <person name="Chen F."/>
        </authorList>
    </citation>
    <scope>NUCLEOTIDE SEQUENCE [LARGE SCALE GENOMIC DNA]</scope>
    <source>
        <strain evidence="11">ATCC 33905 / DSM 74 / LMG 10896 / Claus 1</strain>
    </source>
</reference>
<dbReference type="GO" id="GO:0009279">
    <property type="term" value="C:cell outer membrane"/>
    <property type="evidence" value="ECO:0007669"/>
    <property type="project" value="UniProtKB-SubCell"/>
</dbReference>
<evidence type="ECO:0000256" key="8">
    <source>
        <dbReference type="SAM" id="MobiDB-lite"/>
    </source>
</evidence>
<protein>
    <submittedName>
        <fullName evidence="10">Polymorphic outer membrane protein</fullName>
    </submittedName>
</protein>
<evidence type="ECO:0000256" key="5">
    <source>
        <dbReference type="ARBA" id="ARBA00022729"/>
    </source>
</evidence>
<dbReference type="Gene3D" id="2.60.40.10">
    <property type="entry name" value="Immunoglobulins"/>
    <property type="match status" value="2"/>
</dbReference>
<feature type="compositionally biased region" description="Polar residues" evidence="8">
    <location>
        <begin position="117"/>
        <end position="129"/>
    </location>
</feature>
<dbReference type="SMART" id="SM00409">
    <property type="entry name" value="IG"/>
    <property type="match status" value="1"/>
</dbReference>
<dbReference type="Pfam" id="PF02415">
    <property type="entry name" value="Chlam_PMP"/>
    <property type="match status" value="1"/>
</dbReference>
<evidence type="ECO:0000256" key="1">
    <source>
        <dbReference type="ARBA" id="ARBA00004196"/>
    </source>
</evidence>
<dbReference type="InterPro" id="IPR059226">
    <property type="entry name" value="Choice_anch_Q_dom"/>
</dbReference>
<evidence type="ECO:0000256" key="7">
    <source>
        <dbReference type="ARBA" id="ARBA00023237"/>
    </source>
</evidence>
<dbReference type="HOGENOM" id="CLU_360889_0_0_10"/>
<keyword evidence="11" id="KW-1185">Reference proteome</keyword>
<dbReference type="InterPro" id="IPR003368">
    <property type="entry name" value="POMP_repeat"/>
</dbReference>